<keyword evidence="3 4" id="KW-1015">Disulfide bond</keyword>
<keyword evidence="6" id="KW-0812">Transmembrane</keyword>
<name>A0A437D6Y3_ORYJA</name>
<feature type="domain" description="Sushi" evidence="8">
    <location>
        <begin position="142"/>
        <end position="201"/>
    </location>
</feature>
<evidence type="ECO:0000256" key="2">
    <source>
        <dbReference type="ARBA" id="ARBA00022737"/>
    </source>
</evidence>
<sequence length="348" mass="36835">MAETVVLLLSIFAFVTITQGQSCSKPVGGENMDLKGDAILQTTFADQATVSFACNTGYIRDTGSPSITCNAGSWTTLTLTCKKKSCGALPDVDKGRVDYQDGISFGDKAVISCNPGYSLVGKKVLNCMDQGWDGRLPTCDAVMCVTPDDVKDATFTPNKESYIYGEVVKYKCSAGLINNGSLALTCSDEGKFDLPPPTCVSVNCEEPVTGLLEYVEGSRPPYGYQASVRVKCPPSYTLEGQSSSLLCTIDSKWSPEIPTCKKTTTSVTTPKTTTTTTTTTTTPSASVSPGPTDPRGGGSSLGIGLGITAGVLSLCGLALGYMFYKKKSTRRTNTDKETAKDEENVRLS</sequence>
<evidence type="ECO:0000256" key="4">
    <source>
        <dbReference type="PROSITE-ProRule" id="PRU00302"/>
    </source>
</evidence>
<keyword evidence="6" id="KW-1133">Transmembrane helix</keyword>
<dbReference type="SUPFAM" id="SSF57535">
    <property type="entry name" value="Complement control module/SCR domain"/>
    <property type="match status" value="4"/>
</dbReference>
<dbReference type="EMBL" id="CM012443">
    <property type="protein sequence ID" value="RVE70970.1"/>
    <property type="molecule type" value="Genomic_DNA"/>
</dbReference>
<dbReference type="PROSITE" id="PS50923">
    <property type="entry name" value="SUSHI"/>
    <property type="match status" value="4"/>
</dbReference>
<feature type="domain" description="Sushi" evidence="8">
    <location>
        <begin position="84"/>
        <end position="141"/>
    </location>
</feature>
<dbReference type="SMART" id="SM00032">
    <property type="entry name" value="CCP"/>
    <property type="match status" value="4"/>
</dbReference>
<accession>A0A437D6Y3</accession>
<evidence type="ECO:0000256" key="6">
    <source>
        <dbReference type="SAM" id="Phobius"/>
    </source>
</evidence>
<evidence type="ECO:0000256" key="5">
    <source>
        <dbReference type="SAM" id="MobiDB-lite"/>
    </source>
</evidence>
<evidence type="ECO:0000256" key="1">
    <source>
        <dbReference type="ARBA" id="ARBA00022729"/>
    </source>
</evidence>
<dbReference type="PANTHER" id="PTHR45656:SF4">
    <property type="entry name" value="PROTEIN CBR-CLEC-78"/>
    <property type="match status" value="1"/>
</dbReference>
<dbReference type="Proteomes" id="UP000283210">
    <property type="component" value="Chromosome 7"/>
</dbReference>
<dbReference type="AlphaFoldDB" id="A0A437D6Y3"/>
<feature type="disulfide bond" evidence="4">
    <location>
        <begin position="54"/>
        <end position="81"/>
    </location>
</feature>
<keyword evidence="4" id="KW-0768">Sushi</keyword>
<feature type="disulfide bond" evidence="4">
    <location>
        <begin position="172"/>
        <end position="199"/>
    </location>
</feature>
<feature type="transmembrane region" description="Helical" evidence="6">
    <location>
        <begin position="301"/>
        <end position="324"/>
    </location>
</feature>
<feature type="signal peptide" evidence="7">
    <location>
        <begin position="1"/>
        <end position="20"/>
    </location>
</feature>
<evidence type="ECO:0000259" key="8">
    <source>
        <dbReference type="PROSITE" id="PS50923"/>
    </source>
</evidence>
<evidence type="ECO:0000256" key="7">
    <source>
        <dbReference type="SAM" id="SignalP"/>
    </source>
</evidence>
<reference evidence="9 10" key="2">
    <citation type="submission" date="2019-01" db="EMBL/GenBank/DDBJ databases">
        <title>A chromosome length genome reference of the Java medaka (oryzias javanicus).</title>
        <authorList>
            <person name="Herpin A."/>
            <person name="Takehana Y."/>
            <person name="Naruse K."/>
            <person name="Ansai S."/>
            <person name="Kawaguchi M."/>
        </authorList>
    </citation>
    <scope>NUCLEOTIDE SEQUENCE [LARGE SCALE GENOMIC DNA]</scope>
    <source>
        <strain evidence="9">RS831</strain>
        <tissue evidence="9">Whole body</tissue>
    </source>
</reference>
<evidence type="ECO:0000256" key="3">
    <source>
        <dbReference type="ARBA" id="ARBA00023157"/>
    </source>
</evidence>
<feature type="chain" id="PRO_5019045738" description="Sushi domain-containing protein" evidence="7">
    <location>
        <begin position="21"/>
        <end position="348"/>
    </location>
</feature>
<evidence type="ECO:0000313" key="9">
    <source>
        <dbReference type="EMBL" id="RVE70970.1"/>
    </source>
</evidence>
<dbReference type="InterPro" id="IPR000436">
    <property type="entry name" value="Sushi_SCR_CCP_dom"/>
</dbReference>
<feature type="compositionally biased region" description="Low complexity" evidence="5">
    <location>
        <begin position="262"/>
        <end position="283"/>
    </location>
</feature>
<keyword evidence="10" id="KW-1185">Reference proteome</keyword>
<dbReference type="Pfam" id="PF00084">
    <property type="entry name" value="Sushi"/>
    <property type="match status" value="4"/>
</dbReference>
<gene>
    <name evidence="9" type="ORF">OJAV_G00069760</name>
</gene>
<keyword evidence="6" id="KW-0472">Membrane</keyword>
<evidence type="ECO:0000313" key="10">
    <source>
        <dbReference type="Proteomes" id="UP000283210"/>
    </source>
</evidence>
<keyword evidence="1 7" id="KW-0732">Signal</keyword>
<feature type="domain" description="Sushi" evidence="8">
    <location>
        <begin position="21"/>
        <end position="83"/>
    </location>
</feature>
<dbReference type="InterPro" id="IPR035976">
    <property type="entry name" value="Sushi/SCR/CCP_sf"/>
</dbReference>
<feature type="disulfide bond" evidence="4">
    <location>
        <begin position="204"/>
        <end position="247"/>
    </location>
</feature>
<dbReference type="Gene3D" id="2.10.70.10">
    <property type="entry name" value="Complement Module, domain 1"/>
    <property type="match status" value="4"/>
</dbReference>
<dbReference type="CDD" id="cd00033">
    <property type="entry name" value="CCP"/>
    <property type="match status" value="4"/>
</dbReference>
<keyword evidence="2" id="KW-0677">Repeat</keyword>
<feature type="region of interest" description="Disordered" evidence="5">
    <location>
        <begin position="262"/>
        <end position="299"/>
    </location>
</feature>
<dbReference type="InterPro" id="IPR051277">
    <property type="entry name" value="SEZ6_CSMD_C4BPB_Regulators"/>
</dbReference>
<protein>
    <recommendedName>
        <fullName evidence="8">Sushi domain-containing protein</fullName>
    </recommendedName>
</protein>
<feature type="domain" description="Sushi" evidence="8">
    <location>
        <begin position="202"/>
        <end position="262"/>
    </location>
</feature>
<proteinExistence type="predicted"/>
<comment type="caution">
    <text evidence="4">Lacks conserved residue(s) required for the propagation of feature annotation.</text>
</comment>
<reference evidence="9 10" key="1">
    <citation type="submission" date="2018-11" db="EMBL/GenBank/DDBJ databases">
        <authorList>
            <person name="Lopez-Roques C."/>
            <person name="Donnadieu C."/>
            <person name="Bouchez O."/>
            <person name="Klopp C."/>
            <person name="Cabau C."/>
            <person name="Zahm M."/>
        </authorList>
    </citation>
    <scope>NUCLEOTIDE SEQUENCE [LARGE SCALE GENOMIC DNA]</scope>
    <source>
        <strain evidence="9">RS831</strain>
        <tissue evidence="9">Whole body</tissue>
    </source>
</reference>
<organism evidence="9 10">
    <name type="scientific">Oryzias javanicus</name>
    <name type="common">Javanese ricefish</name>
    <name type="synonym">Aplocheilus javanicus</name>
    <dbReference type="NCBI Taxonomy" id="123683"/>
    <lineage>
        <taxon>Eukaryota</taxon>
        <taxon>Metazoa</taxon>
        <taxon>Chordata</taxon>
        <taxon>Craniata</taxon>
        <taxon>Vertebrata</taxon>
        <taxon>Euteleostomi</taxon>
        <taxon>Actinopterygii</taxon>
        <taxon>Neopterygii</taxon>
        <taxon>Teleostei</taxon>
        <taxon>Neoteleostei</taxon>
        <taxon>Acanthomorphata</taxon>
        <taxon>Ovalentaria</taxon>
        <taxon>Atherinomorphae</taxon>
        <taxon>Beloniformes</taxon>
        <taxon>Adrianichthyidae</taxon>
        <taxon>Oryziinae</taxon>
        <taxon>Oryzias</taxon>
    </lineage>
</organism>
<dbReference type="OrthoDB" id="6480633at2759"/>
<dbReference type="PANTHER" id="PTHR45656">
    <property type="entry name" value="PROTEIN CBR-CLEC-78"/>
    <property type="match status" value="1"/>
</dbReference>